<evidence type="ECO:0000256" key="1">
    <source>
        <dbReference type="SAM" id="MobiDB-lite"/>
    </source>
</evidence>
<feature type="region of interest" description="Disordered" evidence="1">
    <location>
        <begin position="1"/>
        <end position="77"/>
    </location>
</feature>
<dbReference type="EMBL" id="MCFF01000015">
    <property type="protein sequence ID" value="ORZ18245.1"/>
    <property type="molecule type" value="Genomic_DNA"/>
</dbReference>
<comment type="caution">
    <text evidence="2">The sequence shown here is derived from an EMBL/GenBank/DDBJ whole genome shotgun (WGS) entry which is preliminary data.</text>
</comment>
<dbReference type="RefSeq" id="XP_021882040.1">
    <property type="nucleotide sequence ID" value="XM_022023896.1"/>
</dbReference>
<keyword evidence="3" id="KW-1185">Reference proteome</keyword>
<dbReference type="Proteomes" id="UP000193648">
    <property type="component" value="Unassembled WGS sequence"/>
</dbReference>
<protein>
    <submittedName>
        <fullName evidence="2">Uncharacterized protein</fullName>
    </submittedName>
</protein>
<proteinExistence type="predicted"/>
<dbReference type="InParanoid" id="A0A1Y2GRY5"/>
<dbReference type="AlphaFoldDB" id="A0A1Y2GRY5"/>
<sequence>MTAPPVQPDPGKDQAQLEMVSASQDPQGDFEMDAEVTTSAPMDANPSTLPPEQQTLNTAPKNRNNNNKKKVQTPVTPSPVTARVLSYADRAKGKNLLKVVSFDETQHLPPTGFKGLVIAYPLPRLDMRIAVKVAIDNAVDAAQISTSKGSMCAIFDDEEKYAHALNTKVPVGDVLLCPSRTGYTNKLEERIRSPLWDHTPTRWRFKQLSTSCTHHTGQYATLNMELFSPARQQKMVKSASPSLSMTALNRIRS</sequence>
<evidence type="ECO:0000313" key="2">
    <source>
        <dbReference type="EMBL" id="ORZ18245.1"/>
    </source>
</evidence>
<dbReference type="GeneID" id="33565740"/>
<feature type="compositionally biased region" description="Polar residues" evidence="1">
    <location>
        <begin position="36"/>
        <end position="60"/>
    </location>
</feature>
<reference evidence="2 3" key="1">
    <citation type="submission" date="2016-07" db="EMBL/GenBank/DDBJ databases">
        <title>Pervasive Adenine N6-methylation of Active Genes in Fungi.</title>
        <authorList>
            <consortium name="DOE Joint Genome Institute"/>
            <person name="Mondo S.J."/>
            <person name="Dannebaum R.O."/>
            <person name="Kuo R.C."/>
            <person name="Labutti K."/>
            <person name="Haridas S."/>
            <person name="Kuo A."/>
            <person name="Salamov A."/>
            <person name="Ahrendt S.R."/>
            <person name="Lipzen A."/>
            <person name="Sullivan W."/>
            <person name="Andreopoulos W.B."/>
            <person name="Clum A."/>
            <person name="Lindquist E."/>
            <person name="Daum C."/>
            <person name="Ramamoorthy G.K."/>
            <person name="Gryganskyi A."/>
            <person name="Culley D."/>
            <person name="Magnuson J.K."/>
            <person name="James T.Y."/>
            <person name="O'Malley M.A."/>
            <person name="Stajich J.E."/>
            <person name="Spatafora J.W."/>
            <person name="Visel A."/>
            <person name="Grigoriev I.V."/>
        </authorList>
    </citation>
    <scope>NUCLEOTIDE SEQUENCE [LARGE SCALE GENOMIC DNA]</scope>
    <source>
        <strain evidence="2 3">NRRL 3116</strain>
    </source>
</reference>
<gene>
    <name evidence="2" type="ORF">BCR41DRAFT_352024</name>
</gene>
<name>A0A1Y2GRY5_9FUNG</name>
<evidence type="ECO:0000313" key="3">
    <source>
        <dbReference type="Proteomes" id="UP000193648"/>
    </source>
</evidence>
<accession>A0A1Y2GRY5</accession>
<organism evidence="2 3">
    <name type="scientific">Lobosporangium transversale</name>
    <dbReference type="NCBI Taxonomy" id="64571"/>
    <lineage>
        <taxon>Eukaryota</taxon>
        <taxon>Fungi</taxon>
        <taxon>Fungi incertae sedis</taxon>
        <taxon>Mucoromycota</taxon>
        <taxon>Mortierellomycotina</taxon>
        <taxon>Mortierellomycetes</taxon>
        <taxon>Mortierellales</taxon>
        <taxon>Mortierellaceae</taxon>
        <taxon>Lobosporangium</taxon>
    </lineage>
</organism>